<evidence type="ECO:0000313" key="3">
    <source>
        <dbReference type="Proteomes" id="UP000308330"/>
    </source>
</evidence>
<dbReference type="RefSeq" id="WP_108030737.1">
    <property type="nucleotide sequence ID" value="NZ_PYUE01000006.1"/>
</dbReference>
<keyword evidence="3" id="KW-1185">Reference proteome</keyword>
<dbReference type="Proteomes" id="UP000308330">
    <property type="component" value="Unassembled WGS sequence"/>
</dbReference>
<comment type="caution">
    <text evidence="2">The sequence shown here is derived from an EMBL/GenBank/DDBJ whole genome shotgun (WGS) entry which is preliminary data.</text>
</comment>
<dbReference type="EMBL" id="SZPT01000004">
    <property type="protein sequence ID" value="TKI46656.1"/>
    <property type="molecule type" value="Genomic_DNA"/>
</dbReference>
<proteinExistence type="predicted"/>
<name>A0ABY2SXY5_9BACI</name>
<dbReference type="Pfam" id="PF18864">
    <property type="entry name" value="AbiTii"/>
    <property type="match status" value="1"/>
</dbReference>
<evidence type="ECO:0000313" key="2">
    <source>
        <dbReference type="EMBL" id="TKI46656.1"/>
    </source>
</evidence>
<organism evidence="2 3">
    <name type="scientific">Lysinibacillus tabacifolii</name>
    <dbReference type="NCBI Taxonomy" id="1173107"/>
    <lineage>
        <taxon>Bacteria</taxon>
        <taxon>Bacillati</taxon>
        <taxon>Bacillota</taxon>
        <taxon>Bacilli</taxon>
        <taxon>Bacillales</taxon>
        <taxon>Bacillaceae</taxon>
        <taxon>Lysinibacillus</taxon>
    </lineage>
</organism>
<feature type="domain" description="AbiTii" evidence="1">
    <location>
        <begin position="5"/>
        <end position="188"/>
    </location>
</feature>
<protein>
    <recommendedName>
        <fullName evidence="1">AbiTii domain-containing protein</fullName>
    </recommendedName>
</protein>
<reference evidence="2 3" key="1">
    <citation type="submission" date="2019-04" db="EMBL/GenBank/DDBJ databases">
        <title>Lysinibacillus genome sequencing.</title>
        <authorList>
            <person name="Dunlap C."/>
        </authorList>
    </citation>
    <scope>NUCLEOTIDE SEQUENCE [LARGE SCALE GENOMIC DNA]</scope>
    <source>
        <strain evidence="2 3">KCTC 33042</strain>
    </source>
</reference>
<dbReference type="InterPro" id="IPR041304">
    <property type="entry name" value="AbiTii"/>
</dbReference>
<sequence>MAKSQLLKDFVMNEGNLETILLRLKVILTDLQDETILKWVNGELSGYEGDIPEYRILTGIPIGTFVVNGRVQYTEASVPLSGRMSKEDIHSITTMEMTDSINVINNLLNSEQKDNIARRIPTEICHSISDYQLQIASMRIAFSSNQLDGIVSSVKSKILDVIMLLEKNFENIDELDILSQVEEKPQVTQEVIYHIQQVVFGDSTEIEIGDKNKIKGSSIGKFFRREK</sequence>
<gene>
    <name evidence="2" type="ORF">FC748_17350</name>
</gene>
<evidence type="ECO:0000259" key="1">
    <source>
        <dbReference type="Pfam" id="PF18864"/>
    </source>
</evidence>
<accession>A0ABY2SXY5</accession>